<accession>A0A9P6GXA5</accession>
<name>A0A9P6GXA5_9PLEO</name>
<proteinExistence type="predicted"/>
<comment type="caution">
    <text evidence="1">The sequence shown here is derived from an EMBL/GenBank/DDBJ whole genome shotgun (WGS) entry which is preliminary data.</text>
</comment>
<evidence type="ECO:0000313" key="2">
    <source>
        <dbReference type="Proteomes" id="UP000756921"/>
    </source>
</evidence>
<protein>
    <submittedName>
        <fullName evidence="1">Uncharacterized protein</fullName>
    </submittedName>
</protein>
<dbReference type="EMBL" id="WJXW01000001">
    <property type="protein sequence ID" value="KAF9741874.1"/>
    <property type="molecule type" value="Genomic_DNA"/>
</dbReference>
<dbReference type="OrthoDB" id="10554934at2759"/>
<dbReference type="Proteomes" id="UP000756921">
    <property type="component" value="Unassembled WGS sequence"/>
</dbReference>
<sequence length="65" mass="7311">MASEHTSFLHGYNSLPDELKLRVFGHALRQNQSVDRKKAQGLLDGRVQPLFSPKFKDAAIAKEAF</sequence>
<organism evidence="1 2">
    <name type="scientific">Paraphaeosphaeria minitans</name>
    <dbReference type="NCBI Taxonomy" id="565426"/>
    <lineage>
        <taxon>Eukaryota</taxon>
        <taxon>Fungi</taxon>
        <taxon>Dikarya</taxon>
        <taxon>Ascomycota</taxon>
        <taxon>Pezizomycotina</taxon>
        <taxon>Dothideomycetes</taxon>
        <taxon>Pleosporomycetidae</taxon>
        <taxon>Pleosporales</taxon>
        <taxon>Massarineae</taxon>
        <taxon>Didymosphaeriaceae</taxon>
        <taxon>Paraphaeosphaeria</taxon>
    </lineage>
</organism>
<keyword evidence="2" id="KW-1185">Reference proteome</keyword>
<gene>
    <name evidence="1" type="ORF">PMIN01_01413</name>
</gene>
<evidence type="ECO:0000313" key="1">
    <source>
        <dbReference type="EMBL" id="KAF9741874.1"/>
    </source>
</evidence>
<reference evidence="1" key="1">
    <citation type="journal article" date="2020" name="Mol. Plant Microbe Interact.">
        <title>Genome Sequence of the Biocontrol Agent Coniothyrium minitans strain Conio (IMI 134523).</title>
        <authorList>
            <person name="Patel D."/>
            <person name="Shittu T.A."/>
            <person name="Baroncelli R."/>
            <person name="Muthumeenakshi S."/>
            <person name="Osborne T.H."/>
            <person name="Janganan T.K."/>
            <person name="Sreenivasaprasad S."/>
        </authorList>
    </citation>
    <scope>NUCLEOTIDE SEQUENCE</scope>
    <source>
        <strain evidence="1">Conio</strain>
    </source>
</reference>
<dbReference type="AlphaFoldDB" id="A0A9P6GXA5"/>